<evidence type="ECO:0000313" key="9">
    <source>
        <dbReference type="EMBL" id="ETV76019.1"/>
    </source>
</evidence>
<accession>W4GAC2</accession>
<keyword evidence="6" id="KW-0653">Protein transport</keyword>
<dbReference type="Pfam" id="PF13513">
    <property type="entry name" value="HEAT_EZ"/>
    <property type="match status" value="1"/>
</dbReference>
<reference evidence="9" key="1">
    <citation type="submission" date="2013-12" db="EMBL/GenBank/DDBJ databases">
        <title>The Genome Sequence of Aphanomyces astaci APO3.</title>
        <authorList>
            <consortium name="The Broad Institute Genomics Platform"/>
            <person name="Russ C."/>
            <person name="Tyler B."/>
            <person name="van West P."/>
            <person name="Dieguez-Uribeondo J."/>
            <person name="Young S.K."/>
            <person name="Zeng Q."/>
            <person name="Gargeya S."/>
            <person name="Fitzgerald M."/>
            <person name="Abouelleil A."/>
            <person name="Alvarado L."/>
            <person name="Chapman S.B."/>
            <person name="Gainer-Dewar J."/>
            <person name="Goldberg J."/>
            <person name="Griggs A."/>
            <person name="Gujja S."/>
            <person name="Hansen M."/>
            <person name="Howarth C."/>
            <person name="Imamovic A."/>
            <person name="Ireland A."/>
            <person name="Larimer J."/>
            <person name="McCowan C."/>
            <person name="Murphy C."/>
            <person name="Pearson M."/>
            <person name="Poon T.W."/>
            <person name="Priest M."/>
            <person name="Roberts A."/>
            <person name="Saif S."/>
            <person name="Shea T."/>
            <person name="Sykes S."/>
            <person name="Wortman J."/>
            <person name="Nusbaum C."/>
            <person name="Birren B."/>
        </authorList>
    </citation>
    <scope>NUCLEOTIDE SEQUENCE [LARGE SCALE GENOMIC DNA]</scope>
    <source>
        <strain evidence="9">APO3</strain>
    </source>
</reference>
<evidence type="ECO:0000259" key="8">
    <source>
        <dbReference type="Pfam" id="PF25780"/>
    </source>
</evidence>
<evidence type="ECO:0000256" key="2">
    <source>
        <dbReference type="ARBA" id="ARBA00004496"/>
    </source>
</evidence>
<dbReference type="VEuPathDB" id="FungiDB:H257_09967"/>
<dbReference type="RefSeq" id="XP_009834664.1">
    <property type="nucleotide sequence ID" value="XM_009836362.1"/>
</dbReference>
<dbReference type="GO" id="GO:0005634">
    <property type="term" value="C:nucleus"/>
    <property type="evidence" value="ECO:0007669"/>
    <property type="project" value="UniProtKB-SubCell"/>
</dbReference>
<dbReference type="InterPro" id="IPR040122">
    <property type="entry name" value="Importin_beta"/>
</dbReference>
<dbReference type="GO" id="GO:0005737">
    <property type="term" value="C:cytoplasm"/>
    <property type="evidence" value="ECO:0007669"/>
    <property type="project" value="UniProtKB-SubCell"/>
</dbReference>
<evidence type="ECO:0000256" key="7">
    <source>
        <dbReference type="ARBA" id="ARBA00023242"/>
    </source>
</evidence>
<dbReference type="GeneID" id="20811963"/>
<dbReference type="InterPro" id="IPR041653">
    <property type="entry name" value="Importin_rep_4"/>
</dbReference>
<dbReference type="InterPro" id="IPR011989">
    <property type="entry name" value="ARM-like"/>
</dbReference>
<dbReference type="STRING" id="112090.W4GAC2"/>
<keyword evidence="5" id="KW-0677">Repeat</keyword>
<dbReference type="Pfam" id="PF25780">
    <property type="entry name" value="TPR_IPO5"/>
    <property type="match status" value="1"/>
</dbReference>
<dbReference type="OrthoDB" id="543373at2759"/>
<organism evidence="9">
    <name type="scientific">Aphanomyces astaci</name>
    <name type="common">Crayfish plague agent</name>
    <dbReference type="NCBI Taxonomy" id="112090"/>
    <lineage>
        <taxon>Eukaryota</taxon>
        <taxon>Sar</taxon>
        <taxon>Stramenopiles</taxon>
        <taxon>Oomycota</taxon>
        <taxon>Saprolegniomycetes</taxon>
        <taxon>Saprolegniales</taxon>
        <taxon>Verrucalvaceae</taxon>
        <taxon>Aphanomyces</taxon>
    </lineage>
</organism>
<name>W4GAC2_APHAT</name>
<dbReference type="Gene3D" id="1.25.10.10">
    <property type="entry name" value="Leucine-rich Repeat Variant"/>
    <property type="match status" value="1"/>
</dbReference>
<evidence type="ECO:0000256" key="5">
    <source>
        <dbReference type="ARBA" id="ARBA00022737"/>
    </source>
</evidence>
<dbReference type="AlphaFoldDB" id="W4GAC2"/>
<proteinExistence type="predicted"/>
<dbReference type="Pfam" id="PF18808">
    <property type="entry name" value="Importin_rep_4"/>
    <property type="match status" value="1"/>
</dbReference>
<sequence>MLHTDVIRALLSNDNAVRHQAESTYTQIKARQPVELATALLTLTSVQTNPSDVETRTFAPVLLRRLVETEGLPNDAAYRAQMKAQLLATLVQESQPSIRRKVSHVVAQIARQDASWPELLPSMVHLTQSPDASIQVTALDVLAMLAEYTGATLKVHHEQLTHLFTSFISSSTASKASRVAAWKALSAFVLHLESNDALQPFSQILPPFLQLLEGLLHNGDEGAARDLLTSFLAITEVHPSLLLLHTDLVGNAMLSTTQAQSLSPETRTLALECLLALCEHATQLFRSSKALLEAVVPCLLALLAELEDVPAWVDQFDDIKHDEATDMCDAGAVAIDRVAHSVGGKVIVPLILPFVAQYLEDVTWQRQHAALYALGLMAEGSKDHLFQALDVWLPRILAKLQDPNNHPRVRHAALFCVGQFARDFGVVERGKNFQTKYHAYVLPTLVPLLSDVRYILYICLGFIYKRGFMSYSGVRACFKHQPVLRNRGSAASAMSNFCHPQHCRTQYVLSLLDPILSALFRTLQTSPRQVQEQAITAVACVAKVVGDAFVLHYSVFMPVAAQLLMQSKGKSYALLRGKAMECVALIGQAVGKDAFYTDAKAVMDILLCHDTGDSGVEMQYLTQACVRIASVLQEDFATYLPLIVPKLLHQAATKPDVVLVDWNEATNEKNDGENDDDGIQEIAVDVPGQGKKKLQIQTSALQDKELGLNMIYQLALDLRGSFLPYVEPALQVIVPLLQFEYLDTVRMLSGLSLAKLLDAAIAGSDVSSATPQHVLELIFEPLLTALIEETDLECIVGLSEAVASVLEAARNAADNGVRIGIPLSHLPTVYDKLLAVSHASVLRRVQNLTESANDEDDEEVNAEDEEAILQNIVDAIGWSIKQYKQDSVPLFVQHIAPVISAYLDPSFPAEIRAHFICILDDVLEFGGAAVPPILPSLLTHLWNSLEDSNPCVIRAAAYGAGICAQHGGPAFEPHCVATLQRVWTCIQALEHDQVETDQASARDNCVSAVGKFCLYRAHLVDAPTLLSLWLNCLPLQSDAIEARTVHAEFVSMVENANMDLLGDNFANLPLVLKKFAEILALDLDEEFDPVLDDDTKARLATVLRHIQTSFPPEAVQAAWTTLSDEDQQVFSTLQ</sequence>
<dbReference type="SUPFAM" id="SSF48371">
    <property type="entry name" value="ARM repeat"/>
    <property type="match status" value="2"/>
</dbReference>
<dbReference type="EMBL" id="KI913138">
    <property type="protein sequence ID" value="ETV76019.1"/>
    <property type="molecule type" value="Genomic_DNA"/>
</dbReference>
<evidence type="ECO:0000256" key="6">
    <source>
        <dbReference type="ARBA" id="ARBA00022927"/>
    </source>
</evidence>
<dbReference type="InterPro" id="IPR057672">
    <property type="entry name" value="TPR_IPO4/5"/>
</dbReference>
<dbReference type="PANTHER" id="PTHR10527">
    <property type="entry name" value="IMPORTIN BETA"/>
    <property type="match status" value="1"/>
</dbReference>
<keyword evidence="4" id="KW-0963">Cytoplasm</keyword>
<keyword evidence="7" id="KW-0539">Nucleus</keyword>
<protein>
    <recommendedName>
        <fullName evidence="8">IPO4/5-like TPR repeats domain-containing protein</fullName>
    </recommendedName>
</protein>
<dbReference type="InterPro" id="IPR016024">
    <property type="entry name" value="ARM-type_fold"/>
</dbReference>
<comment type="subcellular location">
    <subcellularLocation>
        <location evidence="2">Cytoplasm</location>
    </subcellularLocation>
    <subcellularLocation>
        <location evidence="1">Nucleus</location>
    </subcellularLocation>
</comment>
<evidence type="ECO:0000256" key="3">
    <source>
        <dbReference type="ARBA" id="ARBA00022448"/>
    </source>
</evidence>
<evidence type="ECO:0000256" key="1">
    <source>
        <dbReference type="ARBA" id="ARBA00004123"/>
    </source>
</evidence>
<dbReference type="GO" id="GO:0006606">
    <property type="term" value="P:protein import into nucleus"/>
    <property type="evidence" value="ECO:0007669"/>
    <property type="project" value="InterPro"/>
</dbReference>
<keyword evidence="3" id="KW-0813">Transport</keyword>
<evidence type="ECO:0000256" key="4">
    <source>
        <dbReference type="ARBA" id="ARBA00022490"/>
    </source>
</evidence>
<feature type="domain" description="IPO4/5-like TPR repeats" evidence="8">
    <location>
        <begin position="95"/>
        <end position="243"/>
    </location>
</feature>
<gene>
    <name evidence="9" type="ORF">H257_09967</name>
</gene>